<keyword evidence="1" id="KW-1133">Transmembrane helix</keyword>
<dbReference type="EMBL" id="CP002455">
    <property type="protein sequence ID" value="ADX67051.1"/>
    <property type="molecule type" value="Genomic_DNA"/>
</dbReference>
<evidence type="ECO:0000256" key="1">
    <source>
        <dbReference type="SAM" id="Phobius"/>
    </source>
</evidence>
<dbReference type="KEGG" id="wvi:Weevi_0331"/>
<dbReference type="STRING" id="865938.Weevi_0331"/>
<accession>F0NY60</accession>
<keyword evidence="3" id="KW-1185">Reference proteome</keyword>
<dbReference type="Proteomes" id="UP000008641">
    <property type="component" value="Chromosome"/>
</dbReference>
<reference evidence="2 3" key="1">
    <citation type="journal article" date="2011" name="Stand. Genomic Sci.">
        <title>Complete genome sequence of Weeksella virosa type strain (9751).</title>
        <authorList>
            <person name="Lang E."/>
            <person name="Teshima H."/>
            <person name="Lucas S."/>
            <person name="Lapidus A."/>
            <person name="Hammon N."/>
            <person name="Deshpande S."/>
            <person name="Nolan M."/>
            <person name="Cheng J.F."/>
            <person name="Pitluck S."/>
            <person name="Liolios K."/>
            <person name="Pagani I."/>
            <person name="Mikhailova N."/>
            <person name="Ivanova N."/>
            <person name="Mavromatis K."/>
            <person name="Pati A."/>
            <person name="Tapia R."/>
            <person name="Han C."/>
            <person name="Goodwin L."/>
            <person name="Chen A."/>
            <person name="Palaniappan K."/>
            <person name="Land M."/>
            <person name="Hauser L."/>
            <person name="Chang Y.J."/>
            <person name="Jeffries C.D."/>
            <person name="Brambilla E.M."/>
            <person name="Kopitz M."/>
            <person name="Rohde M."/>
            <person name="Goker M."/>
            <person name="Tindall B.J."/>
            <person name="Detter J.C."/>
            <person name="Woyke T."/>
            <person name="Bristow J."/>
            <person name="Eisen J.A."/>
            <person name="Markowitz V."/>
            <person name="Hugenholtz P."/>
            <person name="Klenk H.P."/>
            <person name="Kyrpides N.C."/>
        </authorList>
    </citation>
    <scope>NUCLEOTIDE SEQUENCE [LARGE SCALE GENOMIC DNA]</scope>
    <source>
        <strain evidence="3">ATCC 43766 / DSM 16922 / JCM 21250 / NBRC 16016 / NCTC 11634 / CL345/78</strain>
    </source>
</reference>
<evidence type="ECO:0000313" key="2">
    <source>
        <dbReference type="EMBL" id="ADX67051.1"/>
    </source>
</evidence>
<gene>
    <name evidence="2" type="ordered locus">Weevi_0331</name>
</gene>
<keyword evidence="1" id="KW-0472">Membrane</keyword>
<dbReference type="AlphaFoldDB" id="F0NY60"/>
<name>F0NY60_WEEVC</name>
<organism evidence="2 3">
    <name type="scientific">Weeksella virosa (strain ATCC 43766 / DSM 16922 / JCM 21250 / CCUG 30538 / CDC 9751 / IAM 14551 / NBRC 16016 / NCTC 11634 / CL345/78)</name>
    <dbReference type="NCBI Taxonomy" id="865938"/>
    <lineage>
        <taxon>Bacteria</taxon>
        <taxon>Pseudomonadati</taxon>
        <taxon>Bacteroidota</taxon>
        <taxon>Flavobacteriia</taxon>
        <taxon>Flavobacteriales</taxon>
        <taxon>Weeksellaceae</taxon>
        <taxon>Weeksella</taxon>
    </lineage>
</organism>
<evidence type="ECO:0000313" key="3">
    <source>
        <dbReference type="Proteomes" id="UP000008641"/>
    </source>
</evidence>
<protein>
    <submittedName>
        <fullName evidence="2">Uncharacterized protein</fullName>
    </submittedName>
</protein>
<dbReference type="HOGENOM" id="CLU_1057480_0_0_10"/>
<proteinExistence type="predicted"/>
<reference evidence="3" key="2">
    <citation type="journal article" date="2011" name="Stand. Genomic Sci.">
        <title>Complete genome sequence of Weeksella virosa type strain (9751T).</title>
        <authorList>
            <person name="Lang E."/>
            <person name="Teshima H."/>
            <person name="Lucas S."/>
            <person name="Lapidus A."/>
            <person name="Hammon N."/>
            <person name="Deshpande S."/>
            <person name="Nolan M."/>
            <person name="Cheng J."/>
            <person name="Pitluck S."/>
            <person name="Liolios K."/>
            <person name="Pagani I."/>
            <person name="Mikhailova N."/>
            <person name="Ivanova N."/>
            <person name="Mavromatis K."/>
            <person name="Pati A."/>
            <person name="Tapia R."/>
            <person name="Han C."/>
            <person name="Goodwin L."/>
            <person name="Chen A."/>
            <person name="Palaniappan K."/>
            <person name="Land M."/>
            <person name="Hauser L."/>
            <person name="Chang Y."/>
            <person name="Jeffries C."/>
            <person name="Brambilla E."/>
            <person name="Kopitz M."/>
            <person name="Rohde M."/>
            <person name="Goker M."/>
            <person name="Tindall B."/>
            <person name="Detter J."/>
            <person name="Woyke T."/>
            <person name="Bristow J."/>
            <person name="Eisen J."/>
            <person name="Markowitz V."/>
            <person name="Hugenholtz P."/>
            <person name="Klenk H."/>
            <person name="Kyrpides N."/>
        </authorList>
    </citation>
    <scope>NUCLEOTIDE SEQUENCE [LARGE SCALE GENOMIC DNA]</scope>
    <source>
        <strain evidence="3">ATCC 43766 / DSM 16922 / JCM 21250 / NBRC 16016 / NCTC 11634 / CL345/78</strain>
    </source>
</reference>
<sequence length="263" mass="30779">MRFGERNNEYKQRTANKGFASGGSNVPVRHFFVNLSFVARSEFSAENPARTQSPEPLPAINIILIMRKASIITFLLTFLSSCFVNTPSYYISGTNEPFPKNANQSKWVVYFDNFSTTTEQEVKKQIISDFQNLFQEKVEFVHQSLNIKNYEYIGNKLNEQDLEDIKKETNSEILLIFKIQMKYQTQHKTFAIKKVEYEKYRNLFIFLDVYDLQTKKLLYTKYGVSQLKIDDSDDFIAQTGIRTQAIKTYEKLKNDFIKFTSTK</sequence>
<feature type="transmembrane region" description="Helical" evidence="1">
    <location>
        <begin position="71"/>
        <end position="91"/>
    </location>
</feature>
<keyword evidence="1" id="KW-0812">Transmembrane</keyword>